<dbReference type="Proteomes" id="UP001217089">
    <property type="component" value="Unassembled WGS sequence"/>
</dbReference>
<name>A0ABQ9FVI4_TEGGR</name>
<evidence type="ECO:0000256" key="3">
    <source>
        <dbReference type="ARBA" id="ARBA00023157"/>
    </source>
</evidence>
<feature type="compositionally biased region" description="Basic and acidic residues" evidence="6">
    <location>
        <begin position="386"/>
        <end position="404"/>
    </location>
</feature>
<evidence type="ECO:0000256" key="6">
    <source>
        <dbReference type="SAM" id="MobiDB-lite"/>
    </source>
</evidence>
<dbReference type="InterPro" id="IPR013162">
    <property type="entry name" value="CD80_C2-set"/>
</dbReference>
<evidence type="ECO:0000313" key="10">
    <source>
        <dbReference type="Proteomes" id="UP001217089"/>
    </source>
</evidence>
<evidence type="ECO:0000313" key="9">
    <source>
        <dbReference type="EMBL" id="KAJ8320305.1"/>
    </source>
</evidence>
<accession>A0ABQ9FVI4</accession>
<comment type="subcellular location">
    <subcellularLocation>
        <location evidence="1">Membrane</location>
        <topology evidence="1">Single-pass type I membrane protein</topology>
    </subcellularLocation>
</comment>
<dbReference type="Pfam" id="PF08205">
    <property type="entry name" value="C2-set_2"/>
    <property type="match status" value="1"/>
</dbReference>
<keyword evidence="2 7" id="KW-0472">Membrane</keyword>
<feature type="transmembrane region" description="Helical" evidence="7">
    <location>
        <begin position="265"/>
        <end position="286"/>
    </location>
</feature>
<dbReference type="PROSITE" id="PS50835">
    <property type="entry name" value="IG_LIKE"/>
    <property type="match status" value="1"/>
</dbReference>
<keyword evidence="10" id="KW-1185">Reference proteome</keyword>
<feature type="domain" description="Ig-like" evidence="8">
    <location>
        <begin position="52"/>
        <end position="152"/>
    </location>
</feature>
<feature type="compositionally biased region" description="Polar residues" evidence="6">
    <location>
        <begin position="453"/>
        <end position="462"/>
    </location>
</feature>
<feature type="region of interest" description="Disordered" evidence="6">
    <location>
        <begin position="310"/>
        <end position="341"/>
    </location>
</feature>
<dbReference type="InterPro" id="IPR007110">
    <property type="entry name" value="Ig-like_dom"/>
</dbReference>
<evidence type="ECO:0000259" key="8">
    <source>
        <dbReference type="PROSITE" id="PS50835"/>
    </source>
</evidence>
<dbReference type="PANTHER" id="PTHR11640">
    <property type="entry name" value="NEPHRIN"/>
    <property type="match status" value="1"/>
</dbReference>
<comment type="caution">
    <text evidence="9">The sequence shown here is derived from an EMBL/GenBank/DDBJ whole genome shotgun (WGS) entry which is preliminary data.</text>
</comment>
<protein>
    <recommendedName>
        <fullName evidence="8">Ig-like domain-containing protein</fullName>
    </recommendedName>
</protein>
<feature type="compositionally biased region" description="Polar residues" evidence="6">
    <location>
        <begin position="312"/>
        <end position="341"/>
    </location>
</feature>
<keyword evidence="7" id="KW-0812">Transmembrane</keyword>
<dbReference type="InterPro" id="IPR013783">
    <property type="entry name" value="Ig-like_fold"/>
</dbReference>
<dbReference type="InterPro" id="IPR051275">
    <property type="entry name" value="Cell_adhesion_signaling"/>
</dbReference>
<feature type="region of interest" description="Disordered" evidence="6">
    <location>
        <begin position="438"/>
        <end position="462"/>
    </location>
</feature>
<dbReference type="EMBL" id="JARBDR010000141">
    <property type="protein sequence ID" value="KAJ8320305.1"/>
    <property type="molecule type" value="Genomic_DNA"/>
</dbReference>
<evidence type="ECO:0000256" key="1">
    <source>
        <dbReference type="ARBA" id="ARBA00004479"/>
    </source>
</evidence>
<dbReference type="SUPFAM" id="SSF48726">
    <property type="entry name" value="Immunoglobulin"/>
    <property type="match status" value="1"/>
</dbReference>
<dbReference type="PANTHER" id="PTHR11640:SF31">
    <property type="entry name" value="IRREGULAR CHIASM C-ROUGHEST PROTEIN-RELATED"/>
    <property type="match status" value="1"/>
</dbReference>
<keyword evidence="3" id="KW-1015">Disulfide bond</keyword>
<dbReference type="InterPro" id="IPR036179">
    <property type="entry name" value="Ig-like_dom_sf"/>
</dbReference>
<keyword evidence="5" id="KW-0393">Immunoglobulin domain</keyword>
<proteinExistence type="predicted"/>
<gene>
    <name evidence="9" type="ORF">KUTeg_001892</name>
</gene>
<keyword evidence="4" id="KW-0325">Glycoprotein</keyword>
<evidence type="ECO:0000256" key="2">
    <source>
        <dbReference type="ARBA" id="ARBA00023136"/>
    </source>
</evidence>
<organism evidence="9 10">
    <name type="scientific">Tegillarca granosa</name>
    <name type="common">Malaysian cockle</name>
    <name type="synonym">Anadara granosa</name>
    <dbReference type="NCBI Taxonomy" id="220873"/>
    <lineage>
        <taxon>Eukaryota</taxon>
        <taxon>Metazoa</taxon>
        <taxon>Spiralia</taxon>
        <taxon>Lophotrochozoa</taxon>
        <taxon>Mollusca</taxon>
        <taxon>Bivalvia</taxon>
        <taxon>Autobranchia</taxon>
        <taxon>Pteriomorphia</taxon>
        <taxon>Arcoida</taxon>
        <taxon>Arcoidea</taxon>
        <taxon>Arcidae</taxon>
        <taxon>Tegillarca</taxon>
    </lineage>
</organism>
<evidence type="ECO:0000256" key="4">
    <source>
        <dbReference type="ARBA" id="ARBA00023180"/>
    </source>
</evidence>
<dbReference type="Gene3D" id="2.60.40.10">
    <property type="entry name" value="Immunoglobulins"/>
    <property type="match status" value="2"/>
</dbReference>
<feature type="region of interest" description="Disordered" evidence="6">
    <location>
        <begin position="386"/>
        <end position="412"/>
    </location>
</feature>
<keyword evidence="7" id="KW-1133">Transmembrane helix</keyword>
<evidence type="ECO:0000256" key="5">
    <source>
        <dbReference type="ARBA" id="ARBA00023319"/>
    </source>
</evidence>
<evidence type="ECO:0000256" key="7">
    <source>
        <dbReference type="SAM" id="Phobius"/>
    </source>
</evidence>
<sequence>MKYMISCYKSENSIKLKLFNVSSTKHGAEIECVLRINGILYKNTTSIYVQVPLKTASIVEPKEKKIQRYKSIQLQCQTSPSRPKANITWSVVKSTTNKPAISVGSQKFYNDSQLTTTTSYLNFSTNSTQSEEIVVCKASNGISSVSSNITLEVIYPPDTVKIILDDSGGTRYAICNAESKPVSNITWKVNGSEQNTDPMVKTRKREVKCGDNSLVLVCKATNELGMKQEQLTVPAKPCASPPENTIPGIMDSMSNNEWLTTNNKWILIAAIIAALLIFVIVTTFCFSRQCNILNVIPAGISKVRRSLRQRATPANSTVPQGAEQQSNPENHDNMASNDVPQISTDPLVDVYARIQQKTKGKKVPIGQAVSMKSLVVVHSLSKNQAKSKERLPVEENTTQDEHSNYVDVDFPENGTGEVHGLEDKTVYTLVNIPSECATEAPSRNKENVKKGQNIKNTIYENA</sequence>
<reference evidence="9 10" key="1">
    <citation type="submission" date="2022-12" db="EMBL/GenBank/DDBJ databases">
        <title>Chromosome-level genome of Tegillarca granosa.</title>
        <authorList>
            <person name="Kim J."/>
        </authorList>
    </citation>
    <scope>NUCLEOTIDE SEQUENCE [LARGE SCALE GENOMIC DNA]</scope>
    <source>
        <strain evidence="9">Teg-2019</strain>
        <tissue evidence="9">Adductor muscle</tissue>
    </source>
</reference>